<evidence type="ECO:0000313" key="3">
    <source>
        <dbReference type="Proteomes" id="UP001221597"/>
    </source>
</evidence>
<gene>
    <name evidence="2" type="ORF">P9989_06125</name>
</gene>
<dbReference type="EMBL" id="CP121671">
    <property type="protein sequence ID" value="WFT75941.1"/>
    <property type="molecule type" value="Genomic_DNA"/>
</dbReference>
<reference evidence="2 3" key="1">
    <citation type="submission" date="2023-04" db="EMBL/GenBank/DDBJ databases">
        <title>Genome sequence of Halobacillus naozhouensis KACC 21980.</title>
        <authorList>
            <person name="Kim S."/>
            <person name="Heo J."/>
            <person name="Kwon S.-W."/>
        </authorList>
    </citation>
    <scope>NUCLEOTIDE SEQUENCE [LARGE SCALE GENOMIC DNA]</scope>
    <source>
        <strain evidence="2 3">KCTC 13234</strain>
    </source>
</reference>
<evidence type="ECO:0000256" key="1">
    <source>
        <dbReference type="SAM" id="Coils"/>
    </source>
</evidence>
<sequence>MVKIINENQGKVGEKVAKKWTVPNAVKKFKPHQKGSLDKNNGNLNARQLDSLIKEMKCYYEVVEVNGKGKNRIIFTDKKRKVKAKKEDKRQFNKGIAPPHSKHLALMVMSKINSIDNMARTRNGWATYFGLVSPAEQDIMKGIYSVEALKPYKKIMISLDILKEHEEKIFQDLAHTLTKVAKGHLETVLNQAEKMKLIRVISSWKGKVKDSKEPIDIDKVMAIEINNMEAELLKKHEISKSYSLMFKNSSKTKAFKAEWLEYIENVVDVDDDAMNLQYIYEVFRIEVLNKSAFDEYIKAHYPSEAHSFNLFQNEKAYHTKLLDYVIANAQKKHENYMGKKHDRVVQSEEGLKEFWIEIGMSEEEAVEYSKQSRVEDAYIKELESSPYTALLESDVYVDCIRNLHIQLHGMSFIESGKIKNVQQKNDEQKWEELERLGLSNPVEEESKTTVKNQIRNNDDSRLNAMEQQKELIKREQSKQHQVNEPAKKIILENTLEKRVTTAAESNIEPSNHYNEIQDDEYQAAMEDIRNEIREYEEKYGDKAMEYIRFDSVIRELTREVTEESIDEFKQKLQREKERERKEWEKLFERGQPVKWKRTTNHPLEVFQRIRDSGIDKEDS</sequence>
<keyword evidence="1" id="KW-0175">Coiled coil</keyword>
<name>A0ABY8J4Q9_9BACI</name>
<dbReference type="RefSeq" id="WP_283077901.1">
    <property type="nucleotide sequence ID" value="NZ_CP121671.1"/>
</dbReference>
<organism evidence="2 3">
    <name type="scientific">Halobacillus naozhouensis</name>
    <dbReference type="NCBI Taxonomy" id="554880"/>
    <lineage>
        <taxon>Bacteria</taxon>
        <taxon>Bacillati</taxon>
        <taxon>Bacillota</taxon>
        <taxon>Bacilli</taxon>
        <taxon>Bacillales</taxon>
        <taxon>Bacillaceae</taxon>
        <taxon>Halobacillus</taxon>
    </lineage>
</organism>
<evidence type="ECO:0000313" key="2">
    <source>
        <dbReference type="EMBL" id="WFT75941.1"/>
    </source>
</evidence>
<proteinExistence type="predicted"/>
<feature type="coiled-coil region" evidence="1">
    <location>
        <begin position="518"/>
        <end position="589"/>
    </location>
</feature>
<protein>
    <submittedName>
        <fullName evidence="2">Uncharacterized protein</fullName>
    </submittedName>
</protein>
<keyword evidence="3" id="KW-1185">Reference proteome</keyword>
<accession>A0ABY8J4Q9</accession>
<dbReference type="Proteomes" id="UP001221597">
    <property type="component" value="Chromosome"/>
</dbReference>